<dbReference type="InterPro" id="IPR036610">
    <property type="entry name" value="PEBP-like_sf"/>
</dbReference>
<name>A0AAD1RNJ6_PELCU</name>
<proteinExistence type="inferred from homology"/>
<dbReference type="InterPro" id="IPR035810">
    <property type="entry name" value="PEBP_euk"/>
</dbReference>
<evidence type="ECO:0008006" key="4">
    <source>
        <dbReference type="Google" id="ProtNLM"/>
    </source>
</evidence>
<dbReference type="PANTHER" id="PTHR11362:SF82">
    <property type="entry name" value="PHOSPHATIDYLETHANOLAMINE-BINDING PROTEIN 4"/>
    <property type="match status" value="1"/>
</dbReference>
<evidence type="ECO:0000256" key="1">
    <source>
        <dbReference type="ARBA" id="ARBA00007091"/>
    </source>
</evidence>
<gene>
    <name evidence="2" type="ORF">PECUL_23A010883</name>
</gene>
<dbReference type="InterPro" id="IPR008914">
    <property type="entry name" value="PEBP"/>
</dbReference>
<dbReference type="Gene3D" id="3.90.280.10">
    <property type="entry name" value="PEBP-like"/>
    <property type="match status" value="1"/>
</dbReference>
<dbReference type="Proteomes" id="UP001295444">
    <property type="component" value="Chromosome 03"/>
</dbReference>
<evidence type="ECO:0000313" key="3">
    <source>
        <dbReference type="Proteomes" id="UP001295444"/>
    </source>
</evidence>
<keyword evidence="3" id="KW-1185">Reference proteome</keyword>
<dbReference type="PROSITE" id="PS01220">
    <property type="entry name" value="PBP"/>
    <property type="match status" value="1"/>
</dbReference>
<evidence type="ECO:0000313" key="2">
    <source>
        <dbReference type="EMBL" id="CAH2275124.1"/>
    </source>
</evidence>
<sequence length="287" mass="32090">MANKFHHLETMDILLTLHTGSLLTPSDPNSPPPSSGVSLKLSNPVQGACKAITSNLLGYNPLPYRAMKKMTERTLRIESDGYSGELVRMCVLPMFLCLLPLMVHSTPDFFECDYQTLIGDDANLCSNDLHVIYHDVGDVSCKYVPNCYDYLQSLSKVWGPPLIKYNNAQLGAKYTLIMVDPDAPSRSDPKYKFWRHWLVTDIPGGELLHGHAITGNTLSAYRRPTPPPSTGYHRYQVLLYMQTPGSSPYPLSDEQSVGSWNMDAFLEQSNLSAPVVTTQFMARNIKQ</sequence>
<dbReference type="InterPro" id="IPR001858">
    <property type="entry name" value="Phosphatidylethanolamine-bd_CS"/>
</dbReference>
<dbReference type="PANTHER" id="PTHR11362">
    <property type="entry name" value="PHOSPHATIDYLETHANOLAMINE-BINDING PROTEIN"/>
    <property type="match status" value="1"/>
</dbReference>
<reference evidence="2" key="1">
    <citation type="submission" date="2022-03" db="EMBL/GenBank/DDBJ databases">
        <authorList>
            <person name="Alioto T."/>
            <person name="Alioto T."/>
            <person name="Gomez Garrido J."/>
        </authorList>
    </citation>
    <scope>NUCLEOTIDE SEQUENCE</scope>
</reference>
<accession>A0AAD1RNJ6</accession>
<protein>
    <recommendedName>
        <fullName evidence="4">Phosphatidylethanolamine-binding protein 4</fullName>
    </recommendedName>
</protein>
<organism evidence="2 3">
    <name type="scientific">Pelobates cultripes</name>
    <name type="common">Western spadefoot toad</name>
    <dbReference type="NCBI Taxonomy" id="61616"/>
    <lineage>
        <taxon>Eukaryota</taxon>
        <taxon>Metazoa</taxon>
        <taxon>Chordata</taxon>
        <taxon>Craniata</taxon>
        <taxon>Vertebrata</taxon>
        <taxon>Euteleostomi</taxon>
        <taxon>Amphibia</taxon>
        <taxon>Batrachia</taxon>
        <taxon>Anura</taxon>
        <taxon>Pelobatoidea</taxon>
        <taxon>Pelobatidae</taxon>
        <taxon>Pelobates</taxon>
    </lineage>
</organism>
<dbReference type="SUPFAM" id="SSF49777">
    <property type="entry name" value="PEBP-like"/>
    <property type="match status" value="1"/>
</dbReference>
<dbReference type="CDD" id="cd00866">
    <property type="entry name" value="PEBP_euk"/>
    <property type="match status" value="1"/>
</dbReference>
<dbReference type="AlphaFoldDB" id="A0AAD1RNJ6"/>
<dbReference type="EMBL" id="OW240914">
    <property type="protein sequence ID" value="CAH2275124.1"/>
    <property type="molecule type" value="Genomic_DNA"/>
</dbReference>
<comment type="similarity">
    <text evidence="1">Belongs to the phosphatidylethanolamine-binding protein family.</text>
</comment>
<dbReference type="Pfam" id="PF01161">
    <property type="entry name" value="PBP"/>
    <property type="match status" value="1"/>
</dbReference>